<organism evidence="2 3">
    <name type="scientific">Natranaerovirga pectinivora</name>
    <dbReference type="NCBI Taxonomy" id="682400"/>
    <lineage>
        <taxon>Bacteria</taxon>
        <taxon>Bacillati</taxon>
        <taxon>Bacillota</taxon>
        <taxon>Clostridia</taxon>
        <taxon>Lachnospirales</taxon>
        <taxon>Natranaerovirgaceae</taxon>
        <taxon>Natranaerovirga</taxon>
    </lineage>
</organism>
<dbReference type="Proteomes" id="UP000294902">
    <property type="component" value="Unassembled WGS sequence"/>
</dbReference>
<dbReference type="RefSeq" id="WP_132253431.1">
    <property type="nucleotide sequence ID" value="NZ_SMAL01000009.1"/>
</dbReference>
<comment type="caution">
    <text evidence="2">The sequence shown here is derived from an EMBL/GenBank/DDBJ whole genome shotgun (WGS) entry which is preliminary data.</text>
</comment>
<keyword evidence="1" id="KW-1133">Transmembrane helix</keyword>
<protein>
    <submittedName>
        <fullName evidence="2">Uncharacterized protein</fullName>
    </submittedName>
</protein>
<dbReference type="EMBL" id="SMAL01000009">
    <property type="protein sequence ID" value="TCT13112.1"/>
    <property type="molecule type" value="Genomic_DNA"/>
</dbReference>
<dbReference type="AlphaFoldDB" id="A0A4R3MHL4"/>
<evidence type="ECO:0000256" key="1">
    <source>
        <dbReference type="SAM" id="Phobius"/>
    </source>
</evidence>
<sequence length="427" mass="49501">MGIRKHRGKITITIALIVMILTVVGLCTLAEEATLYIRDISVNPSVLDNIIISGAIEDKYHGQYFTIENSQVNQRIKFYDHHVINKKEDVKESLSGMVKVSENIHLSNLMARQLGGNNAFVYVSAYGSFPSFTEHNTGIINGIRDENTYLKIDNNNNYTILNEAIYFTVNTSPGFRGENGIYKVVDSYYASLTVKGKIEKISPIDLDETNNQLGVVGITSKNDLLLLITQVGNRLMVTAYNPETMDVVSEDALELELRYPNREVVIIEENDYIHLSFEYQQENFYELRNYDTGYFYPPSQERVIVTVEVKEAIQIINVSKIDTLDLKYNMIDMDRVFYIENKLFVFGNMFRLKENAFDFKYHLFVYEEENLLYHGELVTDIGEDFIGSKEDYRGDKLKSLNAYYSIERYFERYDFRNIQDMRIELRG</sequence>
<evidence type="ECO:0000313" key="2">
    <source>
        <dbReference type="EMBL" id="TCT13112.1"/>
    </source>
</evidence>
<name>A0A4R3MHL4_9FIRM</name>
<keyword evidence="1" id="KW-0472">Membrane</keyword>
<feature type="transmembrane region" description="Helical" evidence="1">
    <location>
        <begin position="12"/>
        <end position="31"/>
    </location>
</feature>
<accession>A0A4R3MHL4</accession>
<keyword evidence="1" id="KW-0812">Transmembrane</keyword>
<dbReference type="OrthoDB" id="2066127at2"/>
<gene>
    <name evidence="2" type="ORF">EDC18_10975</name>
</gene>
<evidence type="ECO:0000313" key="3">
    <source>
        <dbReference type="Proteomes" id="UP000294902"/>
    </source>
</evidence>
<keyword evidence="3" id="KW-1185">Reference proteome</keyword>
<reference evidence="2 3" key="1">
    <citation type="submission" date="2019-03" db="EMBL/GenBank/DDBJ databases">
        <title>Genomic Encyclopedia of Type Strains, Phase IV (KMG-IV): sequencing the most valuable type-strain genomes for metagenomic binning, comparative biology and taxonomic classification.</title>
        <authorList>
            <person name="Goeker M."/>
        </authorList>
    </citation>
    <scope>NUCLEOTIDE SEQUENCE [LARGE SCALE GENOMIC DNA]</scope>
    <source>
        <strain evidence="2 3">DSM 24629</strain>
    </source>
</reference>
<proteinExistence type="predicted"/>